<dbReference type="GO" id="GO:0016787">
    <property type="term" value="F:hydrolase activity"/>
    <property type="evidence" value="ECO:0007669"/>
    <property type="project" value="UniProtKB-KW"/>
</dbReference>
<keyword evidence="4 6" id="KW-0648">Protein biosynthesis</keyword>
<dbReference type="Pfam" id="PF00009">
    <property type="entry name" value="GTP_EFTU"/>
    <property type="match status" value="1"/>
</dbReference>
<evidence type="ECO:0000256" key="2">
    <source>
        <dbReference type="ARBA" id="ARBA00022741"/>
    </source>
</evidence>
<dbReference type="SUPFAM" id="SSF50447">
    <property type="entry name" value="Translation proteins"/>
    <property type="match status" value="1"/>
</dbReference>
<reference evidence="8 9" key="1">
    <citation type="submission" date="2024-09" db="EMBL/GenBank/DDBJ databases">
        <authorList>
            <person name="Sun Q."/>
            <person name="Mori K."/>
        </authorList>
    </citation>
    <scope>NUCLEOTIDE SEQUENCE [LARGE SCALE GENOMIC DNA]</scope>
    <source>
        <strain evidence="8 9">CECT 8622</strain>
    </source>
</reference>
<dbReference type="InterPro" id="IPR027417">
    <property type="entry name" value="P-loop_NTPase"/>
</dbReference>
<dbReference type="EC" id="3.6.5.n1" evidence="6"/>
<dbReference type="InterPro" id="IPR013842">
    <property type="entry name" value="LepA_CTD"/>
</dbReference>
<protein>
    <recommendedName>
        <fullName evidence="6">Elongation factor 4</fullName>
        <shortName evidence="6">EF-4</shortName>
        <ecNumber evidence="6">3.6.5.n1</ecNumber>
    </recommendedName>
    <alternativeName>
        <fullName evidence="6">Ribosomal back-translocase LepA</fullName>
    </alternativeName>
</protein>
<dbReference type="NCBIfam" id="TIGR01393">
    <property type="entry name" value="lepA"/>
    <property type="match status" value="1"/>
</dbReference>
<comment type="caution">
    <text evidence="8">The sequence shown here is derived from an EMBL/GenBank/DDBJ whole genome shotgun (WGS) entry which is preliminary data.</text>
</comment>
<evidence type="ECO:0000259" key="7">
    <source>
        <dbReference type="PROSITE" id="PS51722"/>
    </source>
</evidence>
<gene>
    <name evidence="6 8" type="primary">lepA</name>
    <name evidence="8" type="ORF">ACFFU9_08860</name>
</gene>
<dbReference type="RefSeq" id="WP_379861051.1">
    <property type="nucleotide sequence ID" value="NZ_JBHMFC010000033.1"/>
</dbReference>
<dbReference type="InterPro" id="IPR000795">
    <property type="entry name" value="T_Tr_GTP-bd_dom"/>
</dbReference>
<dbReference type="Pfam" id="PF00679">
    <property type="entry name" value="EFG_C"/>
    <property type="match status" value="1"/>
</dbReference>
<keyword evidence="8" id="KW-0251">Elongation factor</keyword>
<dbReference type="InterPro" id="IPR004161">
    <property type="entry name" value="EFTu-like_2"/>
</dbReference>
<dbReference type="CDD" id="cd01890">
    <property type="entry name" value="LepA"/>
    <property type="match status" value="1"/>
</dbReference>
<keyword evidence="5 6" id="KW-0342">GTP-binding</keyword>
<keyword evidence="2 6" id="KW-0547">Nucleotide-binding</keyword>
<dbReference type="CDD" id="cd03699">
    <property type="entry name" value="EF4_II"/>
    <property type="match status" value="1"/>
</dbReference>
<comment type="subcellular location">
    <subcellularLocation>
        <location evidence="6">Cell membrane</location>
        <topology evidence="6">Peripheral membrane protein</topology>
        <orientation evidence="6">Cytoplasmic side</orientation>
    </subcellularLocation>
</comment>
<dbReference type="SUPFAM" id="SSF52540">
    <property type="entry name" value="P-loop containing nucleoside triphosphate hydrolases"/>
    <property type="match status" value="1"/>
</dbReference>
<proteinExistence type="inferred from homology"/>
<dbReference type="PROSITE" id="PS51722">
    <property type="entry name" value="G_TR_2"/>
    <property type="match status" value="1"/>
</dbReference>
<sequence>MKNIRNFCIIAHIDHGKSTLADRLLDFTGTVTEREKQAQLLDSMDLERERGITIKSHAIQMDYEYQGEKYVLNLIDTPGHVDFSYEVSRSIAACEGALLIVDAAQSIQAQTISNLYLALENDLEIIPILNKVDLPSANPEEVTDDIVDLLGCKREEVIHASGKTGLGIDNILKAIIERIPAPKGDLNAPLQALIFDSVYNTFRGIETYFRVFNGEIKKGQKIKFVATDNEYYADEVGTLKLTQVAKQSVKAGDVGYLITGIKTAKEVKVGDTITDFANPTKNIVEGFEDVKPMVFAGIYPVDTEDYEELRNSMEKLQLNDASLVFATESSAALGFGFRCGFLGMLHMEIIQERLEREFDMTVITTVPNVSYHAYTNKDTNTALIVNNPSDLPDPSTLNRVEEPYIKATIITKADFIGNVMSLCIEKRGLIINQTYLTTERVELTFEMPLAEIVFDFYDRLKTVSKGYASFDYHPIGMKISKLVRLDILLNAQPVDALSALIHADNAQNIGKKMCEKLRELIPRQQFDIPIQAAVGAKIISRETIKALRKDVTAKCYGGDISRKRKLLEKQKKGKKRMRLVGNVEIPQQAFMAVLKLND</sequence>
<dbReference type="EMBL" id="JBHMFC010000033">
    <property type="protein sequence ID" value="MFB9056850.1"/>
    <property type="molecule type" value="Genomic_DNA"/>
</dbReference>
<evidence type="ECO:0000256" key="6">
    <source>
        <dbReference type="HAMAP-Rule" id="MF_00071"/>
    </source>
</evidence>
<dbReference type="HAMAP" id="MF_00071">
    <property type="entry name" value="LepA"/>
    <property type="match status" value="1"/>
</dbReference>
<dbReference type="Gene3D" id="2.40.30.10">
    <property type="entry name" value="Translation factors"/>
    <property type="match status" value="1"/>
</dbReference>
<keyword evidence="6" id="KW-0472">Membrane</keyword>
<comment type="similarity">
    <text evidence="1 6">Belongs to the TRAFAC class translation factor GTPase superfamily. Classic translation factor GTPase family. LepA subfamily.</text>
</comment>
<dbReference type="Pfam" id="PF03144">
    <property type="entry name" value="GTP_EFTU_D2"/>
    <property type="match status" value="1"/>
</dbReference>
<evidence type="ECO:0000256" key="1">
    <source>
        <dbReference type="ARBA" id="ARBA00005454"/>
    </source>
</evidence>
<dbReference type="Gene3D" id="3.30.70.870">
    <property type="entry name" value="Elongation Factor G (Translational Gtpase), domain 3"/>
    <property type="match status" value="1"/>
</dbReference>
<dbReference type="CDD" id="cd03709">
    <property type="entry name" value="lepA_C"/>
    <property type="match status" value="1"/>
</dbReference>
<comment type="catalytic activity">
    <reaction evidence="6">
        <text>GTP + H2O = GDP + phosphate + H(+)</text>
        <dbReference type="Rhea" id="RHEA:19669"/>
        <dbReference type="ChEBI" id="CHEBI:15377"/>
        <dbReference type="ChEBI" id="CHEBI:15378"/>
        <dbReference type="ChEBI" id="CHEBI:37565"/>
        <dbReference type="ChEBI" id="CHEBI:43474"/>
        <dbReference type="ChEBI" id="CHEBI:58189"/>
        <dbReference type="EC" id="3.6.5.n1"/>
    </reaction>
</comment>
<evidence type="ECO:0000313" key="8">
    <source>
        <dbReference type="EMBL" id="MFB9056850.1"/>
    </source>
</evidence>
<name>A0ABV5FBN1_9FLAO</name>
<dbReference type="InterPro" id="IPR000640">
    <property type="entry name" value="EFG_V-like"/>
</dbReference>
<dbReference type="InterPro" id="IPR035654">
    <property type="entry name" value="LepA_IV"/>
</dbReference>
<dbReference type="InterPro" id="IPR038363">
    <property type="entry name" value="LepA_C_sf"/>
</dbReference>
<keyword evidence="9" id="KW-1185">Reference proteome</keyword>
<dbReference type="PANTHER" id="PTHR43512:SF4">
    <property type="entry name" value="TRANSLATION FACTOR GUF1 HOMOLOG, CHLOROPLASTIC"/>
    <property type="match status" value="1"/>
</dbReference>
<organism evidence="8 9">
    <name type="scientific">Mariniflexile ostreae</name>
    <dbReference type="NCBI Taxonomy" id="1520892"/>
    <lineage>
        <taxon>Bacteria</taxon>
        <taxon>Pseudomonadati</taxon>
        <taxon>Bacteroidota</taxon>
        <taxon>Flavobacteriia</taxon>
        <taxon>Flavobacteriales</taxon>
        <taxon>Flavobacteriaceae</taxon>
        <taxon>Mariniflexile</taxon>
    </lineage>
</organism>
<dbReference type="PRINTS" id="PR00315">
    <property type="entry name" value="ELONGATNFCT"/>
</dbReference>
<dbReference type="Gene3D" id="3.40.50.300">
    <property type="entry name" value="P-loop containing nucleotide triphosphate hydrolases"/>
    <property type="match status" value="1"/>
</dbReference>
<feature type="domain" description="Tr-type G" evidence="7">
    <location>
        <begin position="2"/>
        <end position="183"/>
    </location>
</feature>
<dbReference type="PANTHER" id="PTHR43512">
    <property type="entry name" value="TRANSLATION FACTOR GUF1-RELATED"/>
    <property type="match status" value="1"/>
</dbReference>
<accession>A0ABV5FBN1</accession>
<dbReference type="InterPro" id="IPR035647">
    <property type="entry name" value="EFG_III/V"/>
</dbReference>
<dbReference type="Gene3D" id="3.30.70.2570">
    <property type="entry name" value="Elongation factor 4, C-terminal domain"/>
    <property type="match status" value="1"/>
</dbReference>
<dbReference type="SUPFAM" id="SSF54980">
    <property type="entry name" value="EF-G C-terminal domain-like"/>
    <property type="match status" value="2"/>
</dbReference>
<evidence type="ECO:0000256" key="5">
    <source>
        <dbReference type="ARBA" id="ARBA00023134"/>
    </source>
</evidence>
<dbReference type="Gene3D" id="3.30.70.240">
    <property type="match status" value="1"/>
</dbReference>
<dbReference type="Proteomes" id="UP001589585">
    <property type="component" value="Unassembled WGS sequence"/>
</dbReference>
<dbReference type="InterPro" id="IPR009000">
    <property type="entry name" value="Transl_B-barrel_sf"/>
</dbReference>
<keyword evidence="6" id="KW-1003">Cell membrane</keyword>
<dbReference type="InterPro" id="IPR006297">
    <property type="entry name" value="EF-4"/>
</dbReference>
<feature type="binding site" evidence="6">
    <location>
        <begin position="130"/>
        <end position="133"/>
    </location>
    <ligand>
        <name>GTP</name>
        <dbReference type="ChEBI" id="CHEBI:37565"/>
    </ligand>
</feature>
<dbReference type="Pfam" id="PF06421">
    <property type="entry name" value="LepA_C"/>
    <property type="match status" value="1"/>
</dbReference>
<dbReference type="GO" id="GO:0003746">
    <property type="term" value="F:translation elongation factor activity"/>
    <property type="evidence" value="ECO:0007669"/>
    <property type="project" value="UniProtKB-KW"/>
</dbReference>
<dbReference type="InterPro" id="IPR005225">
    <property type="entry name" value="Small_GTP-bd"/>
</dbReference>
<comment type="function">
    <text evidence="6">Required for accurate and efficient protein synthesis under certain stress conditions. May act as a fidelity factor of the translation reaction, by catalyzing a one-codon backward translocation of tRNAs on improperly translocated ribosomes. Back-translocation proceeds from a post-translocation (POST) complex to a pre-translocation (PRE) complex, thus giving elongation factor G a second chance to translocate the tRNAs correctly. Binds to ribosomes in a GTP-dependent manner.</text>
</comment>
<dbReference type="NCBIfam" id="TIGR00231">
    <property type="entry name" value="small_GTP"/>
    <property type="match status" value="1"/>
</dbReference>
<keyword evidence="3 6" id="KW-0378">Hydrolase</keyword>
<dbReference type="CDD" id="cd16260">
    <property type="entry name" value="EF4_III"/>
    <property type="match status" value="1"/>
</dbReference>
<feature type="binding site" evidence="6">
    <location>
        <begin position="14"/>
        <end position="19"/>
    </location>
    <ligand>
        <name>GTP</name>
        <dbReference type="ChEBI" id="CHEBI:37565"/>
    </ligand>
</feature>
<evidence type="ECO:0000256" key="4">
    <source>
        <dbReference type="ARBA" id="ARBA00022917"/>
    </source>
</evidence>
<evidence type="ECO:0000256" key="3">
    <source>
        <dbReference type="ARBA" id="ARBA00022801"/>
    </source>
</evidence>
<evidence type="ECO:0000313" key="9">
    <source>
        <dbReference type="Proteomes" id="UP001589585"/>
    </source>
</evidence>